<evidence type="ECO:0000313" key="2">
    <source>
        <dbReference type="Proteomes" id="UP000070501"/>
    </source>
</evidence>
<keyword evidence="2" id="KW-1185">Reference proteome</keyword>
<reference evidence="2" key="1">
    <citation type="submission" date="2016-02" db="EMBL/GenBank/DDBJ databases">
        <title>Draft genome sequence of Microdochium bolleyi, a fungal endophyte of beachgrass.</title>
        <authorList>
            <consortium name="DOE Joint Genome Institute"/>
            <person name="David A.S."/>
            <person name="May G."/>
            <person name="Haridas S."/>
            <person name="Lim J."/>
            <person name="Wang M."/>
            <person name="Labutti K."/>
            <person name="Lipzen A."/>
            <person name="Barry K."/>
            <person name="Grigoriev I.V."/>
        </authorList>
    </citation>
    <scope>NUCLEOTIDE SEQUENCE [LARGE SCALE GENOMIC DNA]</scope>
    <source>
        <strain evidence="2">J235TASD1</strain>
    </source>
</reference>
<dbReference type="EMBL" id="KQ964256">
    <property type="protein sequence ID" value="KXJ89063.1"/>
    <property type="molecule type" value="Genomic_DNA"/>
</dbReference>
<accession>A0A136IW03</accession>
<gene>
    <name evidence="1" type="ORF">Micbo1qcDRAFT_14124</name>
</gene>
<dbReference type="InParanoid" id="A0A136IW03"/>
<protein>
    <submittedName>
        <fullName evidence="1">Uncharacterized protein</fullName>
    </submittedName>
</protein>
<name>A0A136IW03_9PEZI</name>
<proteinExistence type="predicted"/>
<sequence length="261" mass="29370">MQARAWGCGSLRAQFRHSLDTLPCQIRISSSRLKIGVNPRSEPGALGGHVSYDARWPGVQHGVKQQVLVLDPRSHCIGYLCFTTDQGVDLLLIAHIACDNDPRFRGLATHCRWCKSQAGRRWLLKKAYFTHRQDRELEKSARGRSFIELTSDRWTRTPKERHYVQRAECACRPVPFSTSFWRWGVVEFCVARKEKSAGPRKIGSRLQASAKLLPKGPRAPAGPVVAAAKQCGSACLRLLAIFKHPDPCCCRCRAKRAGRRI</sequence>
<dbReference type="AlphaFoldDB" id="A0A136IW03"/>
<evidence type="ECO:0000313" key="1">
    <source>
        <dbReference type="EMBL" id="KXJ89063.1"/>
    </source>
</evidence>
<dbReference type="Proteomes" id="UP000070501">
    <property type="component" value="Unassembled WGS sequence"/>
</dbReference>
<organism evidence="1 2">
    <name type="scientific">Microdochium bolleyi</name>
    <dbReference type="NCBI Taxonomy" id="196109"/>
    <lineage>
        <taxon>Eukaryota</taxon>
        <taxon>Fungi</taxon>
        <taxon>Dikarya</taxon>
        <taxon>Ascomycota</taxon>
        <taxon>Pezizomycotina</taxon>
        <taxon>Sordariomycetes</taxon>
        <taxon>Xylariomycetidae</taxon>
        <taxon>Xylariales</taxon>
        <taxon>Microdochiaceae</taxon>
        <taxon>Microdochium</taxon>
    </lineage>
</organism>